<dbReference type="Pfam" id="PF05380">
    <property type="entry name" value="Peptidase_A17"/>
    <property type="match status" value="1"/>
</dbReference>
<dbReference type="InterPro" id="IPR008042">
    <property type="entry name" value="Retrotrans_Pao"/>
</dbReference>
<comment type="caution">
    <text evidence="1">The sequence shown here is derived from an EMBL/GenBank/DDBJ whole genome shotgun (WGS) entry which is preliminary data.</text>
</comment>
<dbReference type="OrthoDB" id="5919196at2759"/>
<name>A0A9J6GK29_HAELO</name>
<evidence type="ECO:0000313" key="2">
    <source>
        <dbReference type="Proteomes" id="UP000821853"/>
    </source>
</evidence>
<dbReference type="EMBL" id="JABSTR010000007">
    <property type="protein sequence ID" value="KAH9375201.1"/>
    <property type="molecule type" value="Genomic_DNA"/>
</dbReference>
<accession>A0A9J6GK29</accession>
<reference evidence="1 2" key="1">
    <citation type="journal article" date="2020" name="Cell">
        <title>Large-Scale Comparative Analyses of Tick Genomes Elucidate Their Genetic Diversity and Vector Capacities.</title>
        <authorList>
            <consortium name="Tick Genome and Microbiome Consortium (TIGMIC)"/>
            <person name="Jia N."/>
            <person name="Wang J."/>
            <person name="Shi W."/>
            <person name="Du L."/>
            <person name="Sun Y."/>
            <person name="Zhan W."/>
            <person name="Jiang J.F."/>
            <person name="Wang Q."/>
            <person name="Zhang B."/>
            <person name="Ji P."/>
            <person name="Bell-Sakyi L."/>
            <person name="Cui X.M."/>
            <person name="Yuan T.T."/>
            <person name="Jiang B.G."/>
            <person name="Yang W.F."/>
            <person name="Lam T.T."/>
            <person name="Chang Q.C."/>
            <person name="Ding S.J."/>
            <person name="Wang X.J."/>
            <person name="Zhu J.G."/>
            <person name="Ruan X.D."/>
            <person name="Zhao L."/>
            <person name="Wei J.T."/>
            <person name="Ye R.Z."/>
            <person name="Que T.C."/>
            <person name="Du C.H."/>
            <person name="Zhou Y.H."/>
            <person name="Cheng J.X."/>
            <person name="Dai P.F."/>
            <person name="Guo W.B."/>
            <person name="Han X.H."/>
            <person name="Huang E.J."/>
            <person name="Li L.F."/>
            <person name="Wei W."/>
            <person name="Gao Y.C."/>
            <person name="Liu J.Z."/>
            <person name="Shao H.Z."/>
            <person name="Wang X."/>
            <person name="Wang C.C."/>
            <person name="Yang T.C."/>
            <person name="Huo Q.B."/>
            <person name="Li W."/>
            <person name="Chen H.Y."/>
            <person name="Chen S.E."/>
            <person name="Zhou L.G."/>
            <person name="Ni X.B."/>
            <person name="Tian J.H."/>
            <person name="Sheng Y."/>
            <person name="Liu T."/>
            <person name="Pan Y.S."/>
            <person name="Xia L.Y."/>
            <person name="Li J."/>
            <person name="Zhao F."/>
            <person name="Cao W.C."/>
        </authorList>
    </citation>
    <scope>NUCLEOTIDE SEQUENCE [LARGE SCALE GENOMIC DNA]</scope>
    <source>
        <strain evidence="1">HaeL-2018</strain>
    </source>
</reference>
<dbReference type="AlphaFoldDB" id="A0A9J6GK29"/>
<evidence type="ECO:0000313" key="1">
    <source>
        <dbReference type="EMBL" id="KAH9375201.1"/>
    </source>
</evidence>
<proteinExistence type="predicted"/>
<keyword evidence="2" id="KW-1185">Reference proteome</keyword>
<dbReference type="VEuPathDB" id="VectorBase:HLOH_053921"/>
<protein>
    <submittedName>
        <fullName evidence="1">Uncharacterized protein</fullName>
    </submittedName>
</protein>
<sequence>MYKTDRTFGKFTYFVTQVRKLMGQLAYLRFREQRRSNENIVLVPKTRGVPSEKLTVPRLELMGALITARMGGYLKNKVFDRTVITLWTDSSIALGWIRGGRKWESFITNSGGNTRNVPSNSVASLPRIFQPPGCTNSRLFG</sequence>
<organism evidence="1 2">
    <name type="scientific">Haemaphysalis longicornis</name>
    <name type="common">Bush tick</name>
    <dbReference type="NCBI Taxonomy" id="44386"/>
    <lineage>
        <taxon>Eukaryota</taxon>
        <taxon>Metazoa</taxon>
        <taxon>Ecdysozoa</taxon>
        <taxon>Arthropoda</taxon>
        <taxon>Chelicerata</taxon>
        <taxon>Arachnida</taxon>
        <taxon>Acari</taxon>
        <taxon>Parasitiformes</taxon>
        <taxon>Ixodida</taxon>
        <taxon>Ixodoidea</taxon>
        <taxon>Ixodidae</taxon>
        <taxon>Haemaphysalinae</taxon>
        <taxon>Haemaphysalis</taxon>
    </lineage>
</organism>
<dbReference type="Proteomes" id="UP000821853">
    <property type="component" value="Chromosome 5"/>
</dbReference>
<gene>
    <name evidence="1" type="ORF">HPB48_005455</name>
</gene>